<name>A0A2T7CU32_9POAL</name>
<dbReference type="AlphaFoldDB" id="A0A2T7CU32"/>
<organism evidence="1 2">
    <name type="scientific">Panicum hallii var. hallii</name>
    <dbReference type="NCBI Taxonomy" id="1504633"/>
    <lineage>
        <taxon>Eukaryota</taxon>
        <taxon>Viridiplantae</taxon>
        <taxon>Streptophyta</taxon>
        <taxon>Embryophyta</taxon>
        <taxon>Tracheophyta</taxon>
        <taxon>Spermatophyta</taxon>
        <taxon>Magnoliopsida</taxon>
        <taxon>Liliopsida</taxon>
        <taxon>Poales</taxon>
        <taxon>Poaceae</taxon>
        <taxon>PACMAD clade</taxon>
        <taxon>Panicoideae</taxon>
        <taxon>Panicodae</taxon>
        <taxon>Paniceae</taxon>
        <taxon>Panicinae</taxon>
        <taxon>Panicum</taxon>
        <taxon>Panicum sect. Panicum</taxon>
    </lineage>
</organism>
<evidence type="ECO:0000313" key="1">
    <source>
        <dbReference type="EMBL" id="PUZ46839.1"/>
    </source>
</evidence>
<proteinExistence type="predicted"/>
<sequence length="113" mass="12763">MARRLAWPAACLISRPADAVGWVRRRRRRARRWPGPSNMRWRIGAPPPDDRHGDRCLCGSRVQHETSAAAGCATAPAPYQGRPPNYWMNLTDLESCVIGLHCTGCHIRFFLRA</sequence>
<dbReference type="Proteomes" id="UP000244336">
    <property type="component" value="Chromosome 7"/>
</dbReference>
<keyword evidence="2" id="KW-1185">Reference proteome</keyword>
<dbReference type="Gramene" id="PUZ46839">
    <property type="protein sequence ID" value="PUZ46839"/>
    <property type="gene ID" value="GQ55_7G114700"/>
</dbReference>
<reference evidence="1 2" key="1">
    <citation type="submission" date="2018-04" db="EMBL/GenBank/DDBJ databases">
        <title>WGS assembly of Panicum hallii var. hallii HAL2.</title>
        <authorList>
            <person name="Lovell J."/>
            <person name="Jenkins J."/>
            <person name="Lowry D."/>
            <person name="Mamidi S."/>
            <person name="Sreedasyam A."/>
            <person name="Weng X."/>
            <person name="Barry K."/>
            <person name="Bonette J."/>
            <person name="Campitelli B."/>
            <person name="Daum C."/>
            <person name="Gordon S."/>
            <person name="Gould B."/>
            <person name="Lipzen A."/>
            <person name="MacQueen A."/>
            <person name="Palacio-Mejia J."/>
            <person name="Plott C."/>
            <person name="Shakirov E."/>
            <person name="Shu S."/>
            <person name="Yoshinaga Y."/>
            <person name="Zane M."/>
            <person name="Rokhsar D."/>
            <person name="Grimwood J."/>
            <person name="Schmutz J."/>
            <person name="Juenger T."/>
        </authorList>
    </citation>
    <scope>NUCLEOTIDE SEQUENCE [LARGE SCALE GENOMIC DNA]</scope>
    <source>
        <strain evidence="2">cv. HAL2</strain>
    </source>
</reference>
<accession>A0A2T7CU32</accession>
<protein>
    <submittedName>
        <fullName evidence="1">Uncharacterized protein</fullName>
    </submittedName>
</protein>
<evidence type="ECO:0000313" key="2">
    <source>
        <dbReference type="Proteomes" id="UP000244336"/>
    </source>
</evidence>
<gene>
    <name evidence="1" type="ORF">GQ55_7G114700</name>
</gene>
<dbReference type="EMBL" id="CM009755">
    <property type="protein sequence ID" value="PUZ46839.1"/>
    <property type="molecule type" value="Genomic_DNA"/>
</dbReference>